<dbReference type="Proteomes" id="UP001165064">
    <property type="component" value="Unassembled WGS sequence"/>
</dbReference>
<proteinExistence type="predicted"/>
<sequence>MSCKQYWTDKGFTDCAKGQILGLTCLFAAGSFIWTLHYVSTSKSTGSIKLPPSGETEPLLGTNNHPQLGFDSIDEESNGFNSLSTGSVSRRHFDIKNAKLVDDHGKSLGQTKLVYRNFSEKTKVALEAFLLILQIALSISPVFSEELSEEFSQHSTALVLNLVFWFYLFAVSSLRVSTASTGLSDKFPDLCWIDPMIFKAHKTPLEYEEIWTLEAADHSYPVVLDFHKKPENARISRRLFDQFKWDFAVQFVFAFISSFMVFVPTICLKKILEFIENPDLISVKLAWLYVFLMFAAGATSASFRGRCLFIGRRVSVHINAILIGELYSKGMKRTFMRFQETKDQKDEKTDDDADKQDPNSSKNDGSKEMRGMGKSKSEKKNKDLGSIINLMSVDANRVSEISSYLFNLVEVANMLVLSIALLYNLLGWSSIVGLVCVLTLSPLNYQFSSYIASYDLQNMKITDKRIQKLNEVLQNIRVIKFLGWETRFGQQILDIRNKELHIMRISNLISVGFNILFQLSPTIISFASFYTYSVFLGKPLTAPIAFTALALFKQLDSPVSHLGWFVPWMIRANVSLNRVDEFFSEAETTKYDQLTKPGTSTSPEVGFENATFAWDTEQDATFKLQDLNISFKVGKLNLIVGPTASGKSSLLLVLLGEMNLIEGNVFLPCFIPKEELVPDPVTGLTKSAAYCAQTAGLLNATIKDNILFAASFNEKRYNDVIDACGLRRDLEILEGGDETEIGEKGITLSGGQKQRVSLARSLYSNFAYVLLDDCLSAVDSHTAVHIYENALTGDLMKNQSSHKVQLMS</sequence>
<name>A0ACB5SU14_AMBMO</name>
<evidence type="ECO:0000313" key="1">
    <source>
        <dbReference type="EMBL" id="GME72993.1"/>
    </source>
</evidence>
<keyword evidence="2" id="KW-1185">Reference proteome</keyword>
<reference evidence="1" key="1">
    <citation type="submission" date="2023-04" db="EMBL/GenBank/DDBJ databases">
        <title>Ambrosiozyma monospora NBRC 10751.</title>
        <authorList>
            <person name="Ichikawa N."/>
            <person name="Sato H."/>
            <person name="Tonouchi N."/>
        </authorList>
    </citation>
    <scope>NUCLEOTIDE SEQUENCE</scope>
    <source>
        <strain evidence="1">NBRC 10751</strain>
    </source>
</reference>
<organism evidence="1 2">
    <name type="scientific">Ambrosiozyma monospora</name>
    <name type="common">Yeast</name>
    <name type="synonym">Endomycopsis monosporus</name>
    <dbReference type="NCBI Taxonomy" id="43982"/>
    <lineage>
        <taxon>Eukaryota</taxon>
        <taxon>Fungi</taxon>
        <taxon>Dikarya</taxon>
        <taxon>Ascomycota</taxon>
        <taxon>Saccharomycotina</taxon>
        <taxon>Pichiomycetes</taxon>
        <taxon>Pichiales</taxon>
        <taxon>Pichiaceae</taxon>
        <taxon>Ambrosiozyma</taxon>
    </lineage>
</organism>
<gene>
    <name evidence="1" type="ORF">Amon02_000121000</name>
</gene>
<dbReference type="EMBL" id="BSXS01000564">
    <property type="protein sequence ID" value="GME72993.1"/>
    <property type="molecule type" value="Genomic_DNA"/>
</dbReference>
<protein>
    <submittedName>
        <fullName evidence="1">Unnamed protein product</fullName>
    </submittedName>
</protein>
<comment type="caution">
    <text evidence="1">The sequence shown here is derived from an EMBL/GenBank/DDBJ whole genome shotgun (WGS) entry which is preliminary data.</text>
</comment>
<accession>A0ACB5SU14</accession>
<evidence type="ECO:0000313" key="2">
    <source>
        <dbReference type="Proteomes" id="UP001165064"/>
    </source>
</evidence>